<protein>
    <submittedName>
        <fullName evidence="1">Uncharacterized protein</fullName>
    </submittedName>
</protein>
<dbReference type="EMBL" id="JABSTQ010011169">
    <property type="protein sequence ID" value="KAG0414548.1"/>
    <property type="molecule type" value="Genomic_DNA"/>
</dbReference>
<sequence length="726" mass="82178">MPDLNKNISNFDGSEDAAAARDWIENLKKTATLHKWPTPFLLETAKSHLTGAAKDWLRSHHAEIVSWEDKEHQFRRTFVSQTRAAERWRRMQDRVQQRNESTIAYFHSKIRLCGEANLDFCDTREQVLTGWRSRQLCTMLMGKTQEDGDDLLHDIQEFERIDRERQERFGRQLEKGAATDTPRNRDAGMTSVKKTVDERDNKYKGSPINNEKSESKCHNCSRFGHIARDCPEPKRPLKCLSCGNTGHTQRQCIERAPRSEANTVSNSKERSFSEVLLKQVTWNGNKTLIGMIDTGSSGCLLRASAAARCGADLMRDATPLYKFGNQDVPAVRTIGKCKADLDIDGVTGKNIPIFVVPDEAQSVDLLVGRTFTELPYVTYARLGGCLRFWHKRQCPFSHLEPLSGDPRLIVKTTERSTLQANVINWITLSSKSDVTGPVVFNNCGNETLVDMKEGEIAVPVFPSGNNDGVIRKGQRLERVTAVDIVKTPGEKDNQRNRAEESYETEKQGVFTTAIRKPIDKNQVEVGPSVPEGKKNELFDLLNKYRECFATNLSELGCTNVLEMDIREVPGSSPVAVRPYRTNVAERETIREIVSEWKREGIVSETHSAYASPVILVQKKNRKRRLVVDYRRLNAQTVKEKHIWKTTHHCQKKQNPPGRKSPFSSRGTLHVSVRFRRVSHVDARALRARLAGVGRDADRVTALGETKLLKKTMRQSNSGTQSKRVCV</sequence>
<dbReference type="Proteomes" id="UP000805193">
    <property type="component" value="Unassembled WGS sequence"/>
</dbReference>
<keyword evidence="2" id="KW-1185">Reference proteome</keyword>
<name>A0AC60P5Y5_IXOPE</name>
<gene>
    <name evidence="1" type="ORF">HPB47_008291</name>
</gene>
<accession>A0AC60P5Y5</accession>
<proteinExistence type="predicted"/>
<organism evidence="1 2">
    <name type="scientific">Ixodes persulcatus</name>
    <name type="common">Taiga tick</name>
    <dbReference type="NCBI Taxonomy" id="34615"/>
    <lineage>
        <taxon>Eukaryota</taxon>
        <taxon>Metazoa</taxon>
        <taxon>Ecdysozoa</taxon>
        <taxon>Arthropoda</taxon>
        <taxon>Chelicerata</taxon>
        <taxon>Arachnida</taxon>
        <taxon>Acari</taxon>
        <taxon>Parasitiformes</taxon>
        <taxon>Ixodida</taxon>
        <taxon>Ixodoidea</taxon>
        <taxon>Ixodidae</taxon>
        <taxon>Ixodinae</taxon>
        <taxon>Ixodes</taxon>
    </lineage>
</organism>
<evidence type="ECO:0000313" key="1">
    <source>
        <dbReference type="EMBL" id="KAG0414548.1"/>
    </source>
</evidence>
<comment type="caution">
    <text evidence="1">The sequence shown here is derived from an EMBL/GenBank/DDBJ whole genome shotgun (WGS) entry which is preliminary data.</text>
</comment>
<evidence type="ECO:0000313" key="2">
    <source>
        <dbReference type="Proteomes" id="UP000805193"/>
    </source>
</evidence>
<reference evidence="1 2" key="1">
    <citation type="journal article" date="2020" name="Cell">
        <title>Large-Scale Comparative Analyses of Tick Genomes Elucidate Their Genetic Diversity and Vector Capacities.</title>
        <authorList>
            <consortium name="Tick Genome and Microbiome Consortium (TIGMIC)"/>
            <person name="Jia N."/>
            <person name="Wang J."/>
            <person name="Shi W."/>
            <person name="Du L."/>
            <person name="Sun Y."/>
            <person name="Zhan W."/>
            <person name="Jiang J.F."/>
            <person name="Wang Q."/>
            <person name="Zhang B."/>
            <person name="Ji P."/>
            <person name="Bell-Sakyi L."/>
            <person name="Cui X.M."/>
            <person name="Yuan T.T."/>
            <person name="Jiang B.G."/>
            <person name="Yang W.F."/>
            <person name="Lam T.T."/>
            <person name="Chang Q.C."/>
            <person name="Ding S.J."/>
            <person name="Wang X.J."/>
            <person name="Zhu J.G."/>
            <person name="Ruan X.D."/>
            <person name="Zhao L."/>
            <person name="Wei J.T."/>
            <person name="Ye R.Z."/>
            <person name="Que T.C."/>
            <person name="Du C.H."/>
            <person name="Zhou Y.H."/>
            <person name="Cheng J.X."/>
            <person name="Dai P.F."/>
            <person name="Guo W.B."/>
            <person name="Han X.H."/>
            <person name="Huang E.J."/>
            <person name="Li L.F."/>
            <person name="Wei W."/>
            <person name="Gao Y.C."/>
            <person name="Liu J.Z."/>
            <person name="Shao H.Z."/>
            <person name="Wang X."/>
            <person name="Wang C.C."/>
            <person name="Yang T.C."/>
            <person name="Huo Q.B."/>
            <person name="Li W."/>
            <person name="Chen H.Y."/>
            <person name="Chen S.E."/>
            <person name="Zhou L.G."/>
            <person name="Ni X.B."/>
            <person name="Tian J.H."/>
            <person name="Sheng Y."/>
            <person name="Liu T."/>
            <person name="Pan Y.S."/>
            <person name="Xia L.Y."/>
            <person name="Li J."/>
            <person name="Zhao F."/>
            <person name="Cao W.C."/>
        </authorList>
    </citation>
    <scope>NUCLEOTIDE SEQUENCE [LARGE SCALE GENOMIC DNA]</scope>
    <source>
        <strain evidence="1">Iper-2018</strain>
    </source>
</reference>